<organism evidence="3 4">
    <name type="scientific">Dipteronia sinensis</name>
    <dbReference type="NCBI Taxonomy" id="43782"/>
    <lineage>
        <taxon>Eukaryota</taxon>
        <taxon>Viridiplantae</taxon>
        <taxon>Streptophyta</taxon>
        <taxon>Embryophyta</taxon>
        <taxon>Tracheophyta</taxon>
        <taxon>Spermatophyta</taxon>
        <taxon>Magnoliopsida</taxon>
        <taxon>eudicotyledons</taxon>
        <taxon>Gunneridae</taxon>
        <taxon>Pentapetalae</taxon>
        <taxon>rosids</taxon>
        <taxon>malvids</taxon>
        <taxon>Sapindales</taxon>
        <taxon>Sapindaceae</taxon>
        <taxon>Hippocastanoideae</taxon>
        <taxon>Acereae</taxon>
        <taxon>Dipteronia</taxon>
    </lineage>
</organism>
<dbReference type="GO" id="GO:0003676">
    <property type="term" value="F:nucleic acid binding"/>
    <property type="evidence" value="ECO:0007669"/>
    <property type="project" value="InterPro"/>
</dbReference>
<keyword evidence="1" id="KW-0863">Zinc-finger</keyword>
<dbReference type="InterPro" id="IPR001878">
    <property type="entry name" value="Znf_CCHC"/>
</dbReference>
<dbReference type="GO" id="GO:0008270">
    <property type="term" value="F:zinc ion binding"/>
    <property type="evidence" value="ECO:0007669"/>
    <property type="project" value="UniProtKB-KW"/>
</dbReference>
<dbReference type="Pfam" id="PF14392">
    <property type="entry name" value="zf-CCHC_4"/>
    <property type="match status" value="1"/>
</dbReference>
<gene>
    <name evidence="3" type="ORF">Dsin_003227</name>
</gene>
<sequence length="113" mass="12875">MTKRIGHFLCSIIGEVIEIAEGESGNCDGIFIRVRVAIEVDKLLQCCLRVDVLSDKVEYVMLSRYERLLDHCFQCGMLGHKIRECTSEAAEWESEANHELLFGLWLRATSPTK</sequence>
<dbReference type="PROSITE" id="PS50158">
    <property type="entry name" value="ZF_CCHC"/>
    <property type="match status" value="1"/>
</dbReference>
<feature type="domain" description="CCHC-type" evidence="2">
    <location>
        <begin position="72"/>
        <end position="87"/>
    </location>
</feature>
<dbReference type="InterPro" id="IPR025836">
    <property type="entry name" value="Zn_knuckle_CX2CX4HX4C"/>
</dbReference>
<comment type="caution">
    <text evidence="3">The sequence shown here is derived from an EMBL/GenBank/DDBJ whole genome shotgun (WGS) entry which is preliminary data.</text>
</comment>
<dbReference type="EMBL" id="JANJYJ010000001">
    <property type="protein sequence ID" value="KAK3231346.1"/>
    <property type="molecule type" value="Genomic_DNA"/>
</dbReference>
<accession>A0AAE0B7P6</accession>
<evidence type="ECO:0000256" key="1">
    <source>
        <dbReference type="PROSITE-ProRule" id="PRU00047"/>
    </source>
</evidence>
<evidence type="ECO:0000259" key="2">
    <source>
        <dbReference type="PROSITE" id="PS50158"/>
    </source>
</evidence>
<dbReference type="AlphaFoldDB" id="A0AAE0B7P6"/>
<name>A0AAE0B7P6_9ROSI</name>
<protein>
    <recommendedName>
        <fullName evidence="2">CCHC-type domain-containing protein</fullName>
    </recommendedName>
</protein>
<proteinExistence type="predicted"/>
<evidence type="ECO:0000313" key="3">
    <source>
        <dbReference type="EMBL" id="KAK3231346.1"/>
    </source>
</evidence>
<keyword evidence="4" id="KW-1185">Reference proteome</keyword>
<keyword evidence="1" id="KW-0862">Zinc</keyword>
<evidence type="ECO:0000313" key="4">
    <source>
        <dbReference type="Proteomes" id="UP001281410"/>
    </source>
</evidence>
<dbReference type="Proteomes" id="UP001281410">
    <property type="component" value="Unassembled WGS sequence"/>
</dbReference>
<keyword evidence="1" id="KW-0479">Metal-binding</keyword>
<reference evidence="3" key="1">
    <citation type="journal article" date="2023" name="Plant J.">
        <title>Genome sequences and population genomics provide insights into the demographic history, inbreeding, and mutation load of two 'living fossil' tree species of Dipteronia.</title>
        <authorList>
            <person name="Feng Y."/>
            <person name="Comes H.P."/>
            <person name="Chen J."/>
            <person name="Zhu S."/>
            <person name="Lu R."/>
            <person name="Zhang X."/>
            <person name="Li P."/>
            <person name="Qiu J."/>
            <person name="Olsen K.M."/>
            <person name="Qiu Y."/>
        </authorList>
    </citation>
    <scope>NUCLEOTIDE SEQUENCE</scope>
    <source>
        <strain evidence="3">NBL</strain>
    </source>
</reference>